<dbReference type="EMBL" id="UINC01226991">
    <property type="protein sequence ID" value="SVE57700.1"/>
    <property type="molecule type" value="Genomic_DNA"/>
</dbReference>
<sequence>ESGFISDWAGCWIGPGKDGKETPGAIIARSLVYSPNGSGRRDISD</sequence>
<feature type="non-terminal residue" evidence="1">
    <location>
        <position position="1"/>
    </location>
</feature>
<reference evidence="1" key="1">
    <citation type="submission" date="2018-05" db="EMBL/GenBank/DDBJ databases">
        <authorList>
            <person name="Lanie J.A."/>
            <person name="Ng W.-L."/>
            <person name="Kazmierczak K.M."/>
            <person name="Andrzejewski T.M."/>
            <person name="Davidsen T.M."/>
            <person name="Wayne K.J."/>
            <person name="Tettelin H."/>
            <person name="Glass J.I."/>
            <person name="Rusch D."/>
            <person name="Podicherti R."/>
            <person name="Tsui H.-C.T."/>
            <person name="Winkler M.E."/>
        </authorList>
    </citation>
    <scope>NUCLEOTIDE SEQUENCE</scope>
</reference>
<accession>A0A383EMZ9</accession>
<dbReference type="AlphaFoldDB" id="A0A383EMZ9"/>
<evidence type="ECO:0000313" key="1">
    <source>
        <dbReference type="EMBL" id="SVE57700.1"/>
    </source>
</evidence>
<organism evidence="1">
    <name type="scientific">marine metagenome</name>
    <dbReference type="NCBI Taxonomy" id="408172"/>
    <lineage>
        <taxon>unclassified sequences</taxon>
        <taxon>metagenomes</taxon>
        <taxon>ecological metagenomes</taxon>
    </lineage>
</organism>
<proteinExistence type="predicted"/>
<name>A0A383EMZ9_9ZZZZ</name>
<gene>
    <name evidence="1" type="ORF">METZ01_LOCUS510554</name>
</gene>
<protein>
    <submittedName>
        <fullName evidence="1">Uncharacterized protein</fullName>
    </submittedName>
</protein>